<sequence length="571" mass="66057">MQESLDDYVKFVQNVKSEESPIETKKELQNNVQRKKECDTRAQQIVEFSVEGKLRPEIFTKCLPYINQSHYQDIVEERAILKLCGYSICGKRIPDMPKKQYYISTKNNKIYDITDRKNYCSNFCYKASLHIKKQIDDSPLWLRKLDDIPEYQFLESEDGGLPGEYVDQGISKPVAEPSFTPVSKFTEASLIDMIPLEKEKQREQKKSKLQAKKKISKLVKRLQTIAENIEIIEEEAEIIQPPLEHRGLQKSASLPVIIENEENIDTKNESCENLNSSTPDISIKFETKKLKKRSTKSSRANPEDILRKSVKEWLTLDSLIFLHGKDKIKEILSAKKLGDYFEELNIAKLQRDQQIKYMDICKRLHLQEMADEKFDSAVLGTGLKPLPDYSKLKQDNKELNLKVKCFYSGVLHEKEDSNFPTKVNKSDGSKNKDSEEVPVVLPMVDGNSQKELRRKIFLTAIEKSMNQLLQILKINFFAAVICDLRRLVKTFNLNADNIVFNAYHRHLISIVLLKILAVRDSNVKNILEEKFSEEYVTLQFSVLPNRDGIISEIIKEVCDVEVFIENYILSN</sequence>
<dbReference type="Pfam" id="PF04181">
    <property type="entry name" value="RPAP2_Rtr1"/>
    <property type="match status" value="1"/>
</dbReference>
<dbReference type="GO" id="GO:0008420">
    <property type="term" value="F:RNA polymerase II CTD heptapeptide repeat phosphatase activity"/>
    <property type="evidence" value="ECO:0007669"/>
    <property type="project" value="UniProtKB-UniRule"/>
</dbReference>
<organism evidence="14 15">
    <name type="scientific">Psylliodes chrysocephalus</name>
    <dbReference type="NCBI Taxonomy" id="3402493"/>
    <lineage>
        <taxon>Eukaryota</taxon>
        <taxon>Metazoa</taxon>
        <taxon>Ecdysozoa</taxon>
        <taxon>Arthropoda</taxon>
        <taxon>Hexapoda</taxon>
        <taxon>Insecta</taxon>
        <taxon>Pterygota</taxon>
        <taxon>Neoptera</taxon>
        <taxon>Endopterygota</taxon>
        <taxon>Coleoptera</taxon>
        <taxon>Polyphaga</taxon>
        <taxon>Cucujiformia</taxon>
        <taxon>Chrysomeloidea</taxon>
        <taxon>Chrysomelidae</taxon>
        <taxon>Galerucinae</taxon>
        <taxon>Alticini</taxon>
        <taxon>Psylliodes</taxon>
    </lineage>
</organism>
<keyword evidence="8 12" id="KW-0539">Nucleus</keyword>
<keyword evidence="3 12" id="KW-0479">Metal-binding</keyword>
<evidence type="ECO:0000256" key="10">
    <source>
        <dbReference type="ARBA" id="ARBA00048336"/>
    </source>
</evidence>
<comment type="function">
    <text evidence="12">Putative RNA polymerase II subunit B1 C-terminal domain (CTD) phosphatase involved in RNA polymerase II transcription regulation.</text>
</comment>
<dbReference type="Gene3D" id="1.25.40.820">
    <property type="match status" value="1"/>
</dbReference>
<comment type="similarity">
    <text evidence="2 11 12">Belongs to the RPAP2 family.</text>
</comment>
<evidence type="ECO:0000313" key="15">
    <source>
        <dbReference type="Proteomes" id="UP001153636"/>
    </source>
</evidence>
<keyword evidence="5 12" id="KW-0378">Hydrolase</keyword>
<evidence type="ECO:0000256" key="1">
    <source>
        <dbReference type="ARBA" id="ARBA00004123"/>
    </source>
</evidence>
<evidence type="ECO:0000256" key="12">
    <source>
        <dbReference type="RuleBase" id="RU367080"/>
    </source>
</evidence>
<keyword evidence="4 12" id="KW-0863">Zinc-finger</keyword>
<evidence type="ECO:0000256" key="9">
    <source>
        <dbReference type="ARBA" id="ARBA00047761"/>
    </source>
</evidence>
<evidence type="ECO:0000313" key="14">
    <source>
        <dbReference type="EMBL" id="CAH1101968.1"/>
    </source>
</evidence>
<accession>A0A9P0CKX1</accession>
<gene>
    <name evidence="14" type="ORF">PSYICH_LOCUS3060</name>
</gene>
<dbReference type="GO" id="GO:0043175">
    <property type="term" value="F:RNA polymerase core enzyme binding"/>
    <property type="evidence" value="ECO:0007669"/>
    <property type="project" value="UniProtKB-UniRule"/>
</dbReference>
<dbReference type="AlphaFoldDB" id="A0A9P0CKX1"/>
<dbReference type="InterPro" id="IPR039693">
    <property type="entry name" value="Rtr1/RPAP2"/>
</dbReference>
<dbReference type="Proteomes" id="UP001153636">
    <property type="component" value="Chromosome 12"/>
</dbReference>
<evidence type="ECO:0000256" key="6">
    <source>
        <dbReference type="ARBA" id="ARBA00022833"/>
    </source>
</evidence>
<keyword evidence="7 12" id="KW-0904">Protein phosphatase</keyword>
<dbReference type="PROSITE" id="PS51479">
    <property type="entry name" value="ZF_RTR1"/>
    <property type="match status" value="1"/>
</dbReference>
<dbReference type="InterPro" id="IPR007308">
    <property type="entry name" value="Rtr1/RPAP2_dom"/>
</dbReference>
<protein>
    <recommendedName>
        <fullName evidence="12">RNA polymerase II subunit B1 CTD phosphatase RPAP2 homolog</fullName>
        <ecNumber evidence="12">3.1.3.16</ecNumber>
    </recommendedName>
</protein>
<feature type="domain" description="RTR1-type" evidence="13">
    <location>
        <begin position="61"/>
        <end position="144"/>
    </location>
</feature>
<keyword evidence="15" id="KW-1185">Reference proteome</keyword>
<comment type="catalytic activity">
    <reaction evidence="10 12">
        <text>O-phospho-L-threonyl-[protein] + H2O = L-threonyl-[protein] + phosphate</text>
        <dbReference type="Rhea" id="RHEA:47004"/>
        <dbReference type="Rhea" id="RHEA-COMP:11060"/>
        <dbReference type="Rhea" id="RHEA-COMP:11605"/>
        <dbReference type="ChEBI" id="CHEBI:15377"/>
        <dbReference type="ChEBI" id="CHEBI:30013"/>
        <dbReference type="ChEBI" id="CHEBI:43474"/>
        <dbReference type="ChEBI" id="CHEBI:61977"/>
        <dbReference type="EC" id="3.1.3.16"/>
    </reaction>
</comment>
<dbReference type="PANTHER" id="PTHR14732:SF0">
    <property type="entry name" value="RNA POLYMERASE II SUBUNIT B1 CTD PHOSPHATASE RPAP2-RELATED"/>
    <property type="match status" value="1"/>
</dbReference>
<dbReference type="InterPro" id="IPR038534">
    <property type="entry name" value="Rtr1/RPAP2_sf"/>
</dbReference>
<dbReference type="PANTHER" id="PTHR14732">
    <property type="entry name" value="RNA POLYMERASE II SUBUNIT B1 CTD PHOSPHATASE RPAP2-RELATED"/>
    <property type="match status" value="1"/>
</dbReference>
<proteinExistence type="inferred from homology"/>
<evidence type="ECO:0000259" key="13">
    <source>
        <dbReference type="PROSITE" id="PS51479"/>
    </source>
</evidence>
<dbReference type="EC" id="3.1.3.16" evidence="12"/>
<reference evidence="14" key="1">
    <citation type="submission" date="2022-01" db="EMBL/GenBank/DDBJ databases">
        <authorList>
            <person name="King R."/>
        </authorList>
    </citation>
    <scope>NUCLEOTIDE SEQUENCE</scope>
</reference>
<evidence type="ECO:0000256" key="5">
    <source>
        <dbReference type="ARBA" id="ARBA00022801"/>
    </source>
</evidence>
<evidence type="ECO:0000256" key="7">
    <source>
        <dbReference type="ARBA" id="ARBA00022912"/>
    </source>
</evidence>
<evidence type="ECO:0000256" key="3">
    <source>
        <dbReference type="ARBA" id="ARBA00022723"/>
    </source>
</evidence>
<dbReference type="GO" id="GO:0008270">
    <property type="term" value="F:zinc ion binding"/>
    <property type="evidence" value="ECO:0007669"/>
    <property type="project" value="UniProtKB-KW"/>
</dbReference>
<evidence type="ECO:0000256" key="8">
    <source>
        <dbReference type="ARBA" id="ARBA00023242"/>
    </source>
</evidence>
<dbReference type="EMBL" id="OV651824">
    <property type="protein sequence ID" value="CAH1101968.1"/>
    <property type="molecule type" value="Genomic_DNA"/>
</dbReference>
<evidence type="ECO:0000256" key="11">
    <source>
        <dbReference type="PROSITE-ProRule" id="PRU00812"/>
    </source>
</evidence>
<comment type="subcellular location">
    <subcellularLocation>
        <location evidence="1 12">Nucleus</location>
    </subcellularLocation>
</comment>
<evidence type="ECO:0000256" key="2">
    <source>
        <dbReference type="ARBA" id="ARBA00005676"/>
    </source>
</evidence>
<dbReference type="GO" id="GO:0005634">
    <property type="term" value="C:nucleus"/>
    <property type="evidence" value="ECO:0007669"/>
    <property type="project" value="UniProtKB-SubCell"/>
</dbReference>
<dbReference type="GO" id="GO:0005737">
    <property type="term" value="C:cytoplasm"/>
    <property type="evidence" value="ECO:0007669"/>
    <property type="project" value="TreeGrafter"/>
</dbReference>
<dbReference type="OrthoDB" id="2590500at2759"/>
<name>A0A9P0CKX1_9CUCU</name>
<keyword evidence="6 12" id="KW-0862">Zinc</keyword>
<evidence type="ECO:0000256" key="4">
    <source>
        <dbReference type="ARBA" id="ARBA00022771"/>
    </source>
</evidence>
<comment type="catalytic activity">
    <reaction evidence="9 12">
        <text>O-phospho-L-seryl-[protein] + H2O = L-seryl-[protein] + phosphate</text>
        <dbReference type="Rhea" id="RHEA:20629"/>
        <dbReference type="Rhea" id="RHEA-COMP:9863"/>
        <dbReference type="Rhea" id="RHEA-COMP:11604"/>
        <dbReference type="ChEBI" id="CHEBI:15377"/>
        <dbReference type="ChEBI" id="CHEBI:29999"/>
        <dbReference type="ChEBI" id="CHEBI:43474"/>
        <dbReference type="ChEBI" id="CHEBI:83421"/>
        <dbReference type="EC" id="3.1.3.16"/>
    </reaction>
</comment>